<evidence type="ECO:0000256" key="3">
    <source>
        <dbReference type="ARBA" id="ARBA00022801"/>
    </source>
</evidence>
<dbReference type="NCBIfam" id="NF003765">
    <property type="entry name" value="PRK05359.1"/>
    <property type="match status" value="1"/>
</dbReference>
<feature type="domain" description="Exonuclease" evidence="6">
    <location>
        <begin position="10"/>
        <end position="184"/>
    </location>
</feature>
<dbReference type="Gene3D" id="3.30.420.10">
    <property type="entry name" value="Ribonuclease H-like superfamily/Ribonuclease H"/>
    <property type="match status" value="1"/>
</dbReference>
<dbReference type="SMART" id="SM00479">
    <property type="entry name" value="EXOIII"/>
    <property type="match status" value="1"/>
</dbReference>
<keyword evidence="3" id="KW-0378">Hydrolase</keyword>
<accession>A0A2G9U3P0</accession>
<name>A0A2G9U3P0_TELCI</name>
<comment type="similarity">
    <text evidence="1">Belongs to the oligoribonuclease family.</text>
</comment>
<dbReference type="FunFam" id="3.30.420.10:FF:000003">
    <property type="entry name" value="Oligoribonuclease"/>
    <property type="match status" value="1"/>
</dbReference>
<dbReference type="EMBL" id="KZ349559">
    <property type="protein sequence ID" value="PIO64805.1"/>
    <property type="molecule type" value="Genomic_DNA"/>
</dbReference>
<dbReference type="Proteomes" id="UP000230423">
    <property type="component" value="Unassembled WGS sequence"/>
</dbReference>
<dbReference type="PANTHER" id="PTHR11046:SF0">
    <property type="entry name" value="OLIGORIBONUCLEASE, MITOCHONDRIAL"/>
    <property type="match status" value="1"/>
</dbReference>
<evidence type="ECO:0000313" key="8">
    <source>
        <dbReference type="Proteomes" id="UP000230423"/>
    </source>
</evidence>
<dbReference type="HAMAP" id="MF_00045">
    <property type="entry name" value="Oligoribonuclease"/>
    <property type="match status" value="1"/>
</dbReference>
<dbReference type="GO" id="GO:0000175">
    <property type="term" value="F:3'-5'-RNA exonuclease activity"/>
    <property type="evidence" value="ECO:0007669"/>
    <property type="project" value="InterPro"/>
</dbReference>
<dbReference type="OrthoDB" id="270189at2759"/>
<dbReference type="CDD" id="cd06135">
    <property type="entry name" value="Orn"/>
    <property type="match status" value="1"/>
</dbReference>
<evidence type="ECO:0000256" key="1">
    <source>
        <dbReference type="ARBA" id="ARBA00009921"/>
    </source>
</evidence>
<keyword evidence="2" id="KW-0540">Nuclease</keyword>
<dbReference type="Pfam" id="PF00929">
    <property type="entry name" value="RNase_T"/>
    <property type="match status" value="1"/>
</dbReference>
<keyword evidence="4" id="KW-0269">Exonuclease</keyword>
<reference evidence="7 8" key="1">
    <citation type="submission" date="2015-09" db="EMBL/GenBank/DDBJ databases">
        <title>Draft genome of the parasitic nematode Teladorsagia circumcincta isolate WARC Sus (inbred).</title>
        <authorList>
            <person name="Mitreva M."/>
        </authorList>
    </citation>
    <scope>NUCLEOTIDE SEQUENCE [LARGE SCALE GENOMIC DNA]</scope>
    <source>
        <strain evidence="7 8">S</strain>
    </source>
</reference>
<dbReference type="InterPro" id="IPR022894">
    <property type="entry name" value="Oligoribonuclease"/>
</dbReference>
<dbReference type="InterPro" id="IPR012337">
    <property type="entry name" value="RNaseH-like_sf"/>
</dbReference>
<dbReference type="SUPFAM" id="SSF53098">
    <property type="entry name" value="Ribonuclease H-like"/>
    <property type="match status" value="1"/>
</dbReference>
<dbReference type="GO" id="GO:0003676">
    <property type="term" value="F:nucleic acid binding"/>
    <property type="evidence" value="ECO:0007669"/>
    <property type="project" value="InterPro"/>
</dbReference>
<dbReference type="AlphaFoldDB" id="A0A2G9U3P0"/>
<protein>
    <recommendedName>
        <fullName evidence="5">Probable oligoribonuclease</fullName>
    </recommendedName>
</protein>
<organism evidence="7 8">
    <name type="scientific">Teladorsagia circumcincta</name>
    <name type="common">Brown stomach worm</name>
    <name type="synonym">Ostertagia circumcincta</name>
    <dbReference type="NCBI Taxonomy" id="45464"/>
    <lineage>
        <taxon>Eukaryota</taxon>
        <taxon>Metazoa</taxon>
        <taxon>Ecdysozoa</taxon>
        <taxon>Nematoda</taxon>
        <taxon>Chromadorea</taxon>
        <taxon>Rhabditida</taxon>
        <taxon>Rhabditina</taxon>
        <taxon>Rhabditomorpha</taxon>
        <taxon>Strongyloidea</taxon>
        <taxon>Trichostrongylidae</taxon>
        <taxon>Teladorsagia</taxon>
    </lineage>
</organism>
<evidence type="ECO:0000259" key="6">
    <source>
        <dbReference type="SMART" id="SM00479"/>
    </source>
</evidence>
<evidence type="ECO:0000256" key="2">
    <source>
        <dbReference type="ARBA" id="ARBA00022722"/>
    </source>
</evidence>
<dbReference type="PANTHER" id="PTHR11046">
    <property type="entry name" value="OLIGORIBONUCLEASE, MITOCHONDRIAL"/>
    <property type="match status" value="1"/>
</dbReference>
<gene>
    <name evidence="7" type="ORF">TELCIR_13553</name>
</gene>
<evidence type="ECO:0000313" key="7">
    <source>
        <dbReference type="EMBL" id="PIO64805.1"/>
    </source>
</evidence>
<sequence length="192" mass="22342">MSQLAAREQRLVWIDCEMTGLNHEKQTLVEIATIVTDRDLNIVAEGPDIVIHQSEAVLRNMESWSRETFTENGLLKRIRESNISMHEAEDMVLKFLEKETVKGKCPLAGNSVHMDRRFISKYMPHLDKHLHYRIVDVSTVKELASRWFPDEYARAPSKKGTHRALDDIRESIEELRYYRSAIFRQSSDADNV</sequence>
<evidence type="ECO:0000256" key="5">
    <source>
        <dbReference type="ARBA" id="ARBA00072681"/>
    </source>
</evidence>
<dbReference type="InterPro" id="IPR013520">
    <property type="entry name" value="Ribonucl_H"/>
</dbReference>
<proteinExistence type="inferred from homology"/>
<keyword evidence="8" id="KW-1185">Reference proteome</keyword>
<dbReference type="InterPro" id="IPR036397">
    <property type="entry name" value="RNaseH_sf"/>
</dbReference>
<evidence type="ECO:0000256" key="4">
    <source>
        <dbReference type="ARBA" id="ARBA00022839"/>
    </source>
</evidence>